<evidence type="ECO:0000313" key="2">
    <source>
        <dbReference type="Proteomes" id="UP000282876"/>
    </source>
</evidence>
<dbReference type="Proteomes" id="UP000282876">
    <property type="component" value="Unassembled WGS sequence"/>
</dbReference>
<name>A0A437AQM3_9MICR</name>
<protein>
    <submittedName>
        <fullName evidence="1">Uncharacterized protein</fullName>
    </submittedName>
</protein>
<dbReference type="EMBL" id="RCSS01000049">
    <property type="protein sequence ID" value="RVD93317.1"/>
    <property type="molecule type" value="Genomic_DNA"/>
</dbReference>
<comment type="caution">
    <text evidence="1">The sequence shown here is derived from an EMBL/GenBank/DDBJ whole genome shotgun (WGS) entry which is preliminary data.</text>
</comment>
<sequence length="200" mass="24277">MLKYNFIFEIYRTEINKETYASSRKRLLYLKKSSLIRKFIFSSRIFIYLNCCFLLDFDENSMFIANLLLKTFLNYVDIKNQLYLKLFVFDDFFLEKFKLGENQFSDASFETNKMFYGENTIDFFDVPLLESLPNKWIKHKSENINQFLLEIILENKPDFFDKEKGKYLVYLKEGEILFNLDKYMSDQQLSFTKEFNQQII</sequence>
<keyword evidence="2" id="KW-1185">Reference proteome</keyword>
<evidence type="ECO:0000313" key="1">
    <source>
        <dbReference type="EMBL" id="RVD93317.1"/>
    </source>
</evidence>
<dbReference type="VEuPathDB" id="MicrosporidiaDB:TUBRATIS_001560"/>
<reference evidence="1 2" key="1">
    <citation type="submission" date="2018-10" db="EMBL/GenBank/DDBJ databases">
        <title>Draft genome sequence of the microsporidian Tubulinosema ratisbonensis.</title>
        <authorList>
            <person name="Polonais V."/>
            <person name="Peyretaillade E."/>
            <person name="Niehus S."/>
            <person name="Wawrzyniak I."/>
            <person name="Franchet A."/>
            <person name="Gaspin C."/>
            <person name="Reichstadt M."/>
            <person name="Belser C."/>
            <person name="Labadie K."/>
            <person name="Delbac F."/>
            <person name="Ferrandon D."/>
        </authorList>
    </citation>
    <scope>NUCLEOTIDE SEQUENCE [LARGE SCALE GENOMIC DNA]</scope>
    <source>
        <strain evidence="1 2">Franzen</strain>
    </source>
</reference>
<dbReference type="AlphaFoldDB" id="A0A437AQM3"/>
<organism evidence="1 2">
    <name type="scientific">Tubulinosema ratisbonensis</name>
    <dbReference type="NCBI Taxonomy" id="291195"/>
    <lineage>
        <taxon>Eukaryota</taxon>
        <taxon>Fungi</taxon>
        <taxon>Fungi incertae sedis</taxon>
        <taxon>Microsporidia</taxon>
        <taxon>Tubulinosematoidea</taxon>
        <taxon>Tubulinosematidae</taxon>
        <taxon>Tubulinosema</taxon>
    </lineage>
</organism>
<proteinExistence type="predicted"/>
<gene>
    <name evidence="1" type="ORF">TUBRATIS_001560</name>
</gene>
<accession>A0A437AQM3</accession>